<dbReference type="SUPFAM" id="SSF51735">
    <property type="entry name" value="NAD(P)-binding Rossmann-fold domains"/>
    <property type="match status" value="1"/>
</dbReference>
<dbReference type="UniPathway" id="UPA00124"/>
<gene>
    <name evidence="4" type="ORF">G3A45_10210</name>
</gene>
<name>A0A6P1YFY5_9FIRM</name>
<comment type="pathway">
    <text evidence="2">Carbohydrate biosynthesis; dTDP-L-rhamnose biosynthesis.</text>
</comment>
<dbReference type="AlphaFoldDB" id="A0A6P1YFY5"/>
<dbReference type="GO" id="GO:0019305">
    <property type="term" value="P:dTDP-rhamnose biosynthetic process"/>
    <property type="evidence" value="ECO:0007669"/>
    <property type="project" value="UniProtKB-UniPathway"/>
</dbReference>
<dbReference type="EC" id="1.1.1.133" evidence="2"/>
<dbReference type="InterPro" id="IPR005913">
    <property type="entry name" value="dTDP_dehydrorham_reduct"/>
</dbReference>
<dbReference type="Proteomes" id="UP000464452">
    <property type="component" value="Chromosome"/>
</dbReference>
<proteinExistence type="inferred from homology"/>
<dbReference type="PANTHER" id="PTHR10491:SF4">
    <property type="entry name" value="METHIONINE ADENOSYLTRANSFERASE 2 SUBUNIT BETA"/>
    <property type="match status" value="1"/>
</dbReference>
<evidence type="ECO:0000259" key="3">
    <source>
        <dbReference type="Pfam" id="PF04321"/>
    </source>
</evidence>
<evidence type="ECO:0000313" key="5">
    <source>
        <dbReference type="Proteomes" id="UP000464452"/>
    </source>
</evidence>
<organism evidence="4 5">
    <name type="scientific">Caloranaerobacter azorensis</name>
    <dbReference type="NCBI Taxonomy" id="116090"/>
    <lineage>
        <taxon>Bacteria</taxon>
        <taxon>Bacillati</taxon>
        <taxon>Bacillota</taxon>
        <taxon>Tissierellia</taxon>
        <taxon>Tissierellales</taxon>
        <taxon>Thermohalobacteraceae</taxon>
        <taxon>Caloranaerobacter</taxon>
    </lineage>
</organism>
<feature type="domain" description="RmlD-like substrate binding" evidence="3">
    <location>
        <begin position="5"/>
        <end position="287"/>
    </location>
</feature>
<dbReference type="KEGG" id="cazo:G3A45_10210"/>
<dbReference type="GO" id="GO:0008831">
    <property type="term" value="F:dTDP-4-dehydrorhamnose reductase activity"/>
    <property type="evidence" value="ECO:0007669"/>
    <property type="project" value="UniProtKB-EC"/>
</dbReference>
<dbReference type="RefSeq" id="WP_163235436.1">
    <property type="nucleotide sequence ID" value="NZ_CP048617.1"/>
</dbReference>
<evidence type="ECO:0000256" key="2">
    <source>
        <dbReference type="RuleBase" id="RU364082"/>
    </source>
</evidence>
<dbReference type="Pfam" id="PF04321">
    <property type="entry name" value="RmlD_sub_bind"/>
    <property type="match status" value="1"/>
</dbReference>
<evidence type="ECO:0000256" key="1">
    <source>
        <dbReference type="ARBA" id="ARBA00010944"/>
    </source>
</evidence>
<keyword evidence="2" id="KW-0521">NADP</keyword>
<dbReference type="Gene3D" id="3.40.50.720">
    <property type="entry name" value="NAD(P)-binding Rossmann-like Domain"/>
    <property type="match status" value="1"/>
</dbReference>
<accession>A0A6P1YFY5</accession>
<comment type="similarity">
    <text evidence="1 2">Belongs to the dTDP-4-dehydrorhamnose reductase family.</text>
</comment>
<reference evidence="4 5" key="1">
    <citation type="submission" date="2020-02" db="EMBL/GenBank/DDBJ databases">
        <title>Thermophilic hydrogen producing bacteria, Caloranaerobacter azorensis.</title>
        <authorList>
            <person name="Baek K."/>
        </authorList>
    </citation>
    <scope>NUCLEOTIDE SEQUENCE [LARGE SCALE GENOMIC DNA]</scope>
    <source>
        <strain evidence="4 5">T3-1</strain>
    </source>
</reference>
<keyword evidence="2" id="KW-0560">Oxidoreductase</keyword>
<dbReference type="EMBL" id="CP048617">
    <property type="protein sequence ID" value="QIB27628.1"/>
    <property type="molecule type" value="Genomic_DNA"/>
</dbReference>
<dbReference type="PANTHER" id="PTHR10491">
    <property type="entry name" value="DTDP-4-DEHYDRORHAMNOSE REDUCTASE"/>
    <property type="match status" value="1"/>
</dbReference>
<protein>
    <recommendedName>
        <fullName evidence="2">dTDP-4-dehydrorhamnose reductase</fullName>
        <ecNumber evidence="2">1.1.1.133</ecNumber>
    </recommendedName>
</protein>
<sequence length="291" mass="33442">MSKTKILITGAGGFLGSRIYREYKNKYDITALTAKDLDVTDYEAASFVLEKVKPDIIFHGAAISATKACEDNPQLAYRVNVEGSVNIAKIARKIGAKMLFVSSEQVFNGNVNDGPYSEEDEAIPNTVYGQTKLEAERLLRQEIDELWILRLSWMFGLPERNVPNNPNLFWKIICAVMSDKQIKIASNEYRGITYVYDLIDNLENIFELPYGTYHFGSENEQSTYDTAVFILERIGLSKEKIDRIVIRDEDKYKDKKRDLRMSYEKIKSFGININTSQQSIERALKEFDFKF</sequence>
<dbReference type="InterPro" id="IPR029903">
    <property type="entry name" value="RmlD-like-bd"/>
</dbReference>
<evidence type="ECO:0000313" key="4">
    <source>
        <dbReference type="EMBL" id="QIB27628.1"/>
    </source>
</evidence>
<dbReference type="CDD" id="cd05254">
    <property type="entry name" value="dTDP_HR_like_SDR_e"/>
    <property type="match status" value="1"/>
</dbReference>
<comment type="function">
    <text evidence="2">Catalyzes the reduction of dTDP-6-deoxy-L-lyxo-4-hexulose to yield dTDP-L-rhamnose.</text>
</comment>
<dbReference type="InterPro" id="IPR036291">
    <property type="entry name" value="NAD(P)-bd_dom_sf"/>
</dbReference>